<dbReference type="InterPro" id="IPR023393">
    <property type="entry name" value="START-like_dom_sf"/>
</dbReference>
<feature type="domain" description="START-like" evidence="1">
    <location>
        <begin position="2"/>
        <end position="124"/>
    </location>
</feature>
<organism evidence="2 3">
    <name type="scientific">Phocaeicola barnesiae</name>
    <dbReference type="NCBI Taxonomy" id="376804"/>
    <lineage>
        <taxon>Bacteria</taxon>
        <taxon>Pseudomonadati</taxon>
        <taxon>Bacteroidota</taxon>
        <taxon>Bacteroidia</taxon>
        <taxon>Bacteroidales</taxon>
        <taxon>Bacteroidaceae</taxon>
        <taxon>Phocaeicola</taxon>
    </lineage>
</organism>
<dbReference type="SUPFAM" id="SSF55961">
    <property type="entry name" value="Bet v1-like"/>
    <property type="match status" value="1"/>
</dbReference>
<evidence type="ECO:0000313" key="2">
    <source>
        <dbReference type="EMBL" id="MCR8873100.1"/>
    </source>
</evidence>
<dbReference type="EMBL" id="JANRHJ010000003">
    <property type="protein sequence ID" value="MCR8873100.1"/>
    <property type="molecule type" value="Genomic_DNA"/>
</dbReference>
<accession>A0AAW5N349</accession>
<name>A0AAW5N349_9BACT</name>
<dbReference type="Proteomes" id="UP001204579">
    <property type="component" value="Unassembled WGS sequence"/>
</dbReference>
<evidence type="ECO:0000313" key="3">
    <source>
        <dbReference type="Proteomes" id="UP001204579"/>
    </source>
</evidence>
<dbReference type="InterPro" id="IPR045736">
    <property type="entry name" value="START_2"/>
</dbReference>
<protein>
    <submittedName>
        <fullName evidence="2">START-like domain-containing protein</fullName>
    </submittedName>
</protein>
<proteinExistence type="predicted"/>
<gene>
    <name evidence="2" type="ORF">NW209_03510</name>
</gene>
<sequence length="126" mass="14767">MKKKVHIEYPLNPSSSNIIWGIVSTAAGLQRWFADRVNKTGKTYTFQWGKTEVRSADVINSRAESFIRFHWTDEEPKTYFEFKLHYDELTTNRVLEVTDFADEGEEEDVKSLWDSQIDVLRRTCGL</sequence>
<dbReference type="Pfam" id="PF19569">
    <property type="entry name" value="START_2"/>
    <property type="match status" value="1"/>
</dbReference>
<keyword evidence="3" id="KW-1185">Reference proteome</keyword>
<comment type="caution">
    <text evidence="2">The sequence shown here is derived from an EMBL/GenBank/DDBJ whole genome shotgun (WGS) entry which is preliminary data.</text>
</comment>
<reference evidence="2 3" key="1">
    <citation type="submission" date="2022-08" db="EMBL/GenBank/DDBJ databases">
        <authorList>
            <person name="Zeman M."/>
            <person name="Kubasova T."/>
        </authorList>
    </citation>
    <scope>NUCLEOTIDE SEQUENCE [LARGE SCALE GENOMIC DNA]</scope>
    <source>
        <strain evidence="2 3">ET62</strain>
    </source>
</reference>
<dbReference type="AlphaFoldDB" id="A0AAW5N349"/>
<dbReference type="Gene3D" id="3.30.530.20">
    <property type="match status" value="1"/>
</dbReference>
<dbReference type="RefSeq" id="WP_258335427.1">
    <property type="nucleotide sequence ID" value="NZ_JANRHJ010000003.1"/>
</dbReference>
<evidence type="ECO:0000259" key="1">
    <source>
        <dbReference type="Pfam" id="PF19569"/>
    </source>
</evidence>